<evidence type="ECO:0000313" key="5">
    <source>
        <dbReference type="EMBL" id="MBL0421111.1"/>
    </source>
</evidence>
<sequence length="341" mass="37985">MPADAPENPRQAFYRRIDSRHLAPLWEVLAALVPPQPRSILEPVHWSFAEVLPHLEEAGRLISAEEAERRVLVLENPALRGKSQITRSLYAGIQLLLPGEVAHSHRHTATAIRLVIEGRGGFTSVDGERTPMEAGDFIITPSGTFHDHSNPGSEPVVWLDGLDVPMIQMFEAGFSERNPDPHQLLDRADDESMDRYAHNMRPVGVPGPARNPLFRYPYARTRAVLQRMAERAPAHPCHGHKQEFVDPTTGGPATPTMAAFMQWLPRGFRGAAHRATDGTVFCVVEGEGASLVGERRIEWKPHDVFVVPSWVPVSHECDGDAVLFSFSDRPVQQALRIWKEA</sequence>
<gene>
    <name evidence="5" type="primary">gtdA</name>
    <name evidence="5" type="ORF">JI739_12200</name>
</gene>
<dbReference type="EMBL" id="JAEQNA010000004">
    <property type="protein sequence ID" value="MBL0421111.1"/>
    <property type="molecule type" value="Genomic_DNA"/>
</dbReference>
<dbReference type="SUPFAM" id="SSF51182">
    <property type="entry name" value="RmlC-like cupins"/>
    <property type="match status" value="1"/>
</dbReference>
<dbReference type="InterPro" id="IPR011051">
    <property type="entry name" value="RmlC_Cupin_sf"/>
</dbReference>
<evidence type="ECO:0000256" key="1">
    <source>
        <dbReference type="ARBA" id="ARBA00022964"/>
    </source>
</evidence>
<dbReference type="EC" id="1.13.11.4" evidence="3"/>
<dbReference type="InterPro" id="IPR013096">
    <property type="entry name" value="Cupin_2"/>
</dbReference>
<evidence type="ECO:0000256" key="2">
    <source>
        <dbReference type="ARBA" id="ARBA00023002"/>
    </source>
</evidence>
<dbReference type="NCBIfam" id="TIGR02272">
    <property type="entry name" value="gentisate_1_2"/>
    <property type="match status" value="1"/>
</dbReference>
<dbReference type="Pfam" id="PF07883">
    <property type="entry name" value="Cupin_2"/>
    <property type="match status" value="1"/>
</dbReference>
<dbReference type="Proteomes" id="UP000613011">
    <property type="component" value="Unassembled WGS sequence"/>
</dbReference>
<keyword evidence="6" id="KW-1185">Reference proteome</keyword>
<protein>
    <recommendedName>
        <fullName evidence="3">Gentisate 1,2-dioxygenase</fullName>
        <ecNumber evidence="3">1.13.11.4</ecNumber>
    </recommendedName>
</protein>
<reference evidence="5" key="1">
    <citation type="submission" date="2021-01" db="EMBL/GenBank/DDBJ databases">
        <title>Ramlibacter sp. strain AW1 16S ribosomal RNA gene Genome sequencing and assembly.</title>
        <authorList>
            <person name="Kang M."/>
        </authorList>
    </citation>
    <scope>NUCLEOTIDE SEQUENCE</scope>
    <source>
        <strain evidence="5">AW1</strain>
    </source>
</reference>
<dbReference type="PANTHER" id="PTHR41517:SF1">
    <property type="entry name" value="CUPIN"/>
    <property type="match status" value="1"/>
</dbReference>
<keyword evidence="2 5" id="KW-0560">Oxidoreductase</keyword>
<organism evidence="5 6">
    <name type="scientific">Ramlibacter aurantiacus</name>
    <dbReference type="NCBI Taxonomy" id="2801330"/>
    <lineage>
        <taxon>Bacteria</taxon>
        <taxon>Pseudomonadati</taxon>
        <taxon>Pseudomonadota</taxon>
        <taxon>Betaproteobacteria</taxon>
        <taxon>Burkholderiales</taxon>
        <taxon>Comamonadaceae</taxon>
        <taxon>Ramlibacter</taxon>
    </lineage>
</organism>
<dbReference type="InterPro" id="IPR014710">
    <property type="entry name" value="RmlC-like_jellyroll"/>
</dbReference>
<name>A0A936ZNZ7_9BURK</name>
<dbReference type="InterPro" id="IPR011960">
    <property type="entry name" value="Gentisate_dOase"/>
</dbReference>
<dbReference type="AlphaFoldDB" id="A0A936ZNZ7"/>
<accession>A0A936ZNZ7</accession>
<proteinExistence type="predicted"/>
<evidence type="ECO:0000313" key="6">
    <source>
        <dbReference type="Proteomes" id="UP000613011"/>
    </source>
</evidence>
<feature type="domain" description="Cupin type-2" evidence="4">
    <location>
        <begin position="93"/>
        <end position="160"/>
    </location>
</feature>
<evidence type="ECO:0000259" key="4">
    <source>
        <dbReference type="Pfam" id="PF07883"/>
    </source>
</evidence>
<dbReference type="GO" id="GO:0047922">
    <property type="term" value="F:gentisate 1,2-dioxygenase activity"/>
    <property type="evidence" value="ECO:0007669"/>
    <property type="project" value="UniProtKB-UniRule"/>
</dbReference>
<dbReference type="RefSeq" id="WP_201684192.1">
    <property type="nucleotide sequence ID" value="NZ_JAEQNA010000004.1"/>
</dbReference>
<dbReference type="InterPro" id="IPR047183">
    <property type="entry name" value="GDO-like"/>
</dbReference>
<dbReference type="Gene3D" id="2.60.120.10">
    <property type="entry name" value="Jelly Rolls"/>
    <property type="match status" value="1"/>
</dbReference>
<dbReference type="PANTHER" id="PTHR41517">
    <property type="entry name" value="1,2-DIOXYGENASE PROTEIN-RELATED"/>
    <property type="match status" value="1"/>
</dbReference>
<dbReference type="CDD" id="cd06992">
    <property type="entry name" value="cupin_GDO-like_C"/>
    <property type="match status" value="1"/>
</dbReference>
<evidence type="ECO:0000256" key="3">
    <source>
        <dbReference type="NCBIfam" id="TIGR02272"/>
    </source>
</evidence>
<comment type="caution">
    <text evidence="5">The sequence shown here is derived from an EMBL/GenBank/DDBJ whole genome shotgun (WGS) entry which is preliminary data.</text>
</comment>
<dbReference type="CDD" id="cd02216">
    <property type="entry name" value="cupin_GDO-like_N"/>
    <property type="match status" value="1"/>
</dbReference>
<keyword evidence="1" id="KW-0223">Dioxygenase</keyword>